<comment type="pathway">
    <text evidence="1 6">Cell wall biogenesis; peptidoglycan biosynthesis.</text>
</comment>
<name>A0A7K0CL46_9ACTN</name>
<dbReference type="InterPro" id="IPR038063">
    <property type="entry name" value="Transpep_catalytic_dom"/>
</dbReference>
<evidence type="ECO:0000256" key="5">
    <source>
        <dbReference type="ARBA" id="ARBA00023316"/>
    </source>
</evidence>
<dbReference type="PROSITE" id="PS52029">
    <property type="entry name" value="LD_TPASE"/>
    <property type="match status" value="1"/>
</dbReference>
<dbReference type="Proteomes" id="UP000466345">
    <property type="component" value="Unassembled WGS sequence"/>
</dbReference>
<feature type="signal peptide" evidence="7">
    <location>
        <begin position="1"/>
        <end position="29"/>
    </location>
</feature>
<feature type="domain" description="L,D-TPase catalytic" evidence="8">
    <location>
        <begin position="128"/>
        <end position="238"/>
    </location>
</feature>
<dbReference type="GO" id="GO:0071972">
    <property type="term" value="F:peptidoglycan L,D-transpeptidase activity"/>
    <property type="evidence" value="ECO:0007669"/>
    <property type="project" value="TreeGrafter"/>
</dbReference>
<dbReference type="GO" id="GO:0005576">
    <property type="term" value="C:extracellular region"/>
    <property type="evidence" value="ECO:0007669"/>
    <property type="project" value="TreeGrafter"/>
</dbReference>
<protein>
    <recommendedName>
        <fullName evidence="8">L,D-TPase catalytic domain-containing protein</fullName>
    </recommendedName>
</protein>
<proteinExistence type="predicted"/>
<keyword evidence="7" id="KW-0732">Signal</keyword>
<reference evidence="9 10" key="1">
    <citation type="submission" date="2019-10" db="EMBL/GenBank/DDBJ databases">
        <title>Streptomyces smaragdinus sp. nov. and Streptomyces fabii sp. nov., isolated from the gut of fungus growing-termite Macrotermes natalensis.</title>
        <authorList>
            <person name="Schwitalla J."/>
            <person name="Benndorf R."/>
            <person name="Martin K."/>
            <person name="De Beer W."/>
            <person name="Kaster A.-K."/>
            <person name="Vollmers J."/>
            <person name="Poulsen M."/>
            <person name="Beemelmanns C."/>
        </authorList>
    </citation>
    <scope>NUCLEOTIDE SEQUENCE [LARGE SCALE GENOMIC DNA]</scope>
    <source>
        <strain evidence="9 10">RB5</strain>
    </source>
</reference>
<dbReference type="InterPro" id="IPR036365">
    <property type="entry name" value="PGBD-like_sf"/>
</dbReference>
<dbReference type="Gene3D" id="2.40.440.10">
    <property type="entry name" value="L,D-transpeptidase catalytic domain-like"/>
    <property type="match status" value="1"/>
</dbReference>
<dbReference type="InterPro" id="IPR050979">
    <property type="entry name" value="LD-transpeptidase"/>
</dbReference>
<evidence type="ECO:0000256" key="7">
    <source>
        <dbReference type="SAM" id="SignalP"/>
    </source>
</evidence>
<keyword evidence="10" id="KW-1185">Reference proteome</keyword>
<dbReference type="Pfam" id="PF03734">
    <property type="entry name" value="YkuD"/>
    <property type="match status" value="1"/>
</dbReference>
<dbReference type="SUPFAM" id="SSF141523">
    <property type="entry name" value="L,D-transpeptidase catalytic domain-like"/>
    <property type="match status" value="1"/>
</dbReference>
<comment type="caution">
    <text evidence="9">The sequence shown here is derived from an EMBL/GenBank/DDBJ whole genome shotgun (WGS) entry which is preliminary data.</text>
</comment>
<dbReference type="GO" id="GO:0071555">
    <property type="term" value="P:cell wall organization"/>
    <property type="evidence" value="ECO:0007669"/>
    <property type="project" value="UniProtKB-UniRule"/>
</dbReference>
<evidence type="ECO:0000256" key="2">
    <source>
        <dbReference type="ARBA" id="ARBA00022679"/>
    </source>
</evidence>
<evidence type="ECO:0000256" key="4">
    <source>
        <dbReference type="ARBA" id="ARBA00022984"/>
    </source>
</evidence>
<organism evidence="9 10">
    <name type="scientific">Streptomyces smaragdinus</name>
    <dbReference type="NCBI Taxonomy" id="2585196"/>
    <lineage>
        <taxon>Bacteria</taxon>
        <taxon>Bacillati</taxon>
        <taxon>Actinomycetota</taxon>
        <taxon>Actinomycetes</taxon>
        <taxon>Kitasatosporales</taxon>
        <taxon>Streptomycetaceae</taxon>
        <taxon>Streptomyces</taxon>
    </lineage>
</organism>
<dbReference type="GO" id="GO:0018104">
    <property type="term" value="P:peptidoglycan-protein cross-linking"/>
    <property type="evidence" value="ECO:0007669"/>
    <property type="project" value="TreeGrafter"/>
</dbReference>
<evidence type="ECO:0000313" key="10">
    <source>
        <dbReference type="Proteomes" id="UP000466345"/>
    </source>
</evidence>
<evidence type="ECO:0000256" key="3">
    <source>
        <dbReference type="ARBA" id="ARBA00022960"/>
    </source>
</evidence>
<sequence>MHRMTRHHVWTLLLAIATLTALATPAAAAAPKIPLPDIEIVPPAEKGKQAPFCSTTTGPHQKALERYLKLTPDGKQSPADCAAIQRFQDTYDIWPDTGYAGPVTWMAAKLAYAQEHPNDKNRCHPAPRVICIDLTRQILWLQQDTKTVYGPIPIRTGTDAYATRAGTHKVYLRNVDHWSTIYDAPMPYAQFFDGGQAVHGSYGSLFSPSGSHGCVNLHYEEAKALWAKTKKGDTVHVFGRKPAE</sequence>
<evidence type="ECO:0000256" key="1">
    <source>
        <dbReference type="ARBA" id="ARBA00004752"/>
    </source>
</evidence>
<dbReference type="GO" id="GO:0016740">
    <property type="term" value="F:transferase activity"/>
    <property type="evidence" value="ECO:0007669"/>
    <property type="project" value="UniProtKB-KW"/>
</dbReference>
<feature type="active site" description="Nucleophile" evidence="6">
    <location>
        <position position="214"/>
    </location>
</feature>
<dbReference type="EMBL" id="WEGJ01000019">
    <property type="protein sequence ID" value="MQY14225.1"/>
    <property type="molecule type" value="Genomic_DNA"/>
</dbReference>
<keyword evidence="3 6" id="KW-0133">Cell shape</keyword>
<accession>A0A7K0CL46</accession>
<dbReference type="CDD" id="cd16913">
    <property type="entry name" value="YkuD_like"/>
    <property type="match status" value="1"/>
</dbReference>
<keyword evidence="2" id="KW-0808">Transferase</keyword>
<keyword evidence="4 6" id="KW-0573">Peptidoglycan synthesis</keyword>
<gene>
    <name evidence="9" type="ORF">SRB5_43870</name>
</gene>
<keyword evidence="5 6" id="KW-0961">Cell wall biogenesis/degradation</keyword>
<dbReference type="SUPFAM" id="SSF47090">
    <property type="entry name" value="PGBD-like"/>
    <property type="match status" value="1"/>
</dbReference>
<evidence type="ECO:0000256" key="6">
    <source>
        <dbReference type="PROSITE-ProRule" id="PRU01373"/>
    </source>
</evidence>
<dbReference type="UniPathway" id="UPA00219"/>
<dbReference type="GO" id="GO:0008360">
    <property type="term" value="P:regulation of cell shape"/>
    <property type="evidence" value="ECO:0007669"/>
    <property type="project" value="UniProtKB-UniRule"/>
</dbReference>
<feature type="active site" description="Proton donor/acceptor" evidence="6">
    <location>
        <position position="199"/>
    </location>
</feature>
<feature type="chain" id="PRO_5039166519" description="L,D-TPase catalytic domain-containing protein" evidence="7">
    <location>
        <begin position="30"/>
        <end position="244"/>
    </location>
</feature>
<dbReference type="PANTHER" id="PTHR30582">
    <property type="entry name" value="L,D-TRANSPEPTIDASE"/>
    <property type="match status" value="1"/>
</dbReference>
<evidence type="ECO:0000259" key="8">
    <source>
        <dbReference type="PROSITE" id="PS52029"/>
    </source>
</evidence>
<dbReference type="AlphaFoldDB" id="A0A7K0CL46"/>
<evidence type="ECO:0000313" key="9">
    <source>
        <dbReference type="EMBL" id="MQY14225.1"/>
    </source>
</evidence>
<dbReference type="PANTHER" id="PTHR30582:SF33">
    <property type="entry name" value="EXPORTED PROTEIN"/>
    <property type="match status" value="1"/>
</dbReference>
<dbReference type="InterPro" id="IPR005490">
    <property type="entry name" value="LD_TPept_cat_dom"/>
</dbReference>